<gene>
    <name evidence="7" type="ORF">JOF55_002494</name>
</gene>
<evidence type="ECO:0000259" key="6">
    <source>
        <dbReference type="PROSITE" id="PS50949"/>
    </source>
</evidence>
<dbReference type="Gene3D" id="3.40.640.10">
    <property type="entry name" value="Type I PLP-dependent aspartate aminotransferase-like (Major domain)"/>
    <property type="match status" value="1"/>
</dbReference>
<dbReference type="PROSITE" id="PS50949">
    <property type="entry name" value="HTH_GNTR"/>
    <property type="match status" value="1"/>
</dbReference>
<evidence type="ECO:0000256" key="5">
    <source>
        <dbReference type="ARBA" id="ARBA00023163"/>
    </source>
</evidence>
<dbReference type="GO" id="GO:0003700">
    <property type="term" value="F:DNA-binding transcription factor activity"/>
    <property type="evidence" value="ECO:0007669"/>
    <property type="project" value="InterPro"/>
</dbReference>
<comment type="similarity">
    <text evidence="1">In the C-terminal section; belongs to the class-I pyridoxal-phosphate-dependent aminotransferase family.</text>
</comment>
<keyword evidence="3" id="KW-0805">Transcription regulation</keyword>
<dbReference type="InterPro" id="IPR000524">
    <property type="entry name" value="Tscrpt_reg_HTH_GntR"/>
</dbReference>
<protein>
    <submittedName>
        <fullName evidence="7">DNA-binding transcriptional MocR family regulator</fullName>
    </submittedName>
</protein>
<evidence type="ECO:0000256" key="3">
    <source>
        <dbReference type="ARBA" id="ARBA00023015"/>
    </source>
</evidence>
<dbReference type="InterPro" id="IPR036388">
    <property type="entry name" value="WH-like_DNA-bd_sf"/>
</dbReference>
<evidence type="ECO:0000313" key="8">
    <source>
        <dbReference type="Proteomes" id="UP001180845"/>
    </source>
</evidence>
<dbReference type="InterPro" id="IPR004839">
    <property type="entry name" value="Aminotransferase_I/II_large"/>
</dbReference>
<dbReference type="SUPFAM" id="SSF53383">
    <property type="entry name" value="PLP-dependent transferases"/>
    <property type="match status" value="1"/>
</dbReference>
<dbReference type="GO" id="GO:0003677">
    <property type="term" value="F:DNA binding"/>
    <property type="evidence" value="ECO:0007669"/>
    <property type="project" value="UniProtKB-KW"/>
</dbReference>
<dbReference type="Pfam" id="PF00392">
    <property type="entry name" value="GntR"/>
    <property type="match status" value="1"/>
</dbReference>
<dbReference type="Pfam" id="PF00155">
    <property type="entry name" value="Aminotran_1_2"/>
    <property type="match status" value="1"/>
</dbReference>
<proteinExistence type="inferred from homology"/>
<dbReference type="Proteomes" id="UP001180845">
    <property type="component" value="Unassembled WGS sequence"/>
</dbReference>
<dbReference type="CDD" id="cd00609">
    <property type="entry name" value="AAT_like"/>
    <property type="match status" value="1"/>
</dbReference>
<dbReference type="SUPFAM" id="SSF46785">
    <property type="entry name" value="Winged helix' DNA-binding domain"/>
    <property type="match status" value="1"/>
</dbReference>
<dbReference type="PRINTS" id="PR00035">
    <property type="entry name" value="HTHGNTR"/>
</dbReference>
<organism evidence="7 8">
    <name type="scientific">Haloactinomyces albus</name>
    <dbReference type="NCBI Taxonomy" id="1352928"/>
    <lineage>
        <taxon>Bacteria</taxon>
        <taxon>Bacillati</taxon>
        <taxon>Actinomycetota</taxon>
        <taxon>Actinomycetes</taxon>
        <taxon>Actinopolysporales</taxon>
        <taxon>Actinopolysporaceae</taxon>
        <taxon>Haloactinomyces</taxon>
    </lineage>
</organism>
<dbReference type="InterPro" id="IPR015422">
    <property type="entry name" value="PyrdxlP-dep_Trfase_small"/>
</dbReference>
<evidence type="ECO:0000313" key="7">
    <source>
        <dbReference type="EMBL" id="MDR7302313.1"/>
    </source>
</evidence>
<accession>A0AAE3ZCC0</accession>
<dbReference type="RefSeq" id="WP_310273742.1">
    <property type="nucleotide sequence ID" value="NZ_JAVDXW010000001.1"/>
</dbReference>
<dbReference type="PANTHER" id="PTHR46577">
    <property type="entry name" value="HTH-TYPE TRANSCRIPTIONAL REGULATORY PROTEIN GABR"/>
    <property type="match status" value="1"/>
</dbReference>
<keyword evidence="2" id="KW-0663">Pyridoxal phosphate</keyword>
<dbReference type="InterPro" id="IPR051446">
    <property type="entry name" value="HTH_trans_reg/aminotransferase"/>
</dbReference>
<feature type="domain" description="HTH gntR-type" evidence="6">
    <location>
        <begin position="26"/>
        <end position="94"/>
    </location>
</feature>
<keyword evidence="8" id="KW-1185">Reference proteome</keyword>
<sequence>MMQSGSPALKGHKLARLLGSWSTGQRPSSGALYRAVRQSVLDGRLPPGTRLPAEREFAEAVGTSRTLVASALERLRAEGLVASRRGAGSWVSLPEGGTEAGSGGWFPPEHAETINFAQATPAAPPELAEAVENARTRFAEQIGGHGYQPHGLHALRERIAERFTRRGLPTGPHQVLVTNGAQHAFALTLRLLTAPGERVLVEHPTYPNALEAVRAVNAAALPVPMVDGGWDPELVEATLAQGAPRLAYLIPDFQNPTGALMSGATRERLAAALRRHRTTAVVDETLVDIDLTAAAAPPPMASFAEERVITIGSASKSFWGGLRLGWVRAPEEFVQRMVIGRAAVDLGSPVFEQLVLAELLGRADAILRSRRVETIERRDALVAAVRESCPQWSIPVPDGGLALWCHLGQPVGSRLAVAAEQHGVRLASGSMFAVQGSLEDRVRLPYTLPIDRLRAAVSKLALAWTAVHGVGADDPWRSPIT</sequence>
<dbReference type="InterPro" id="IPR036390">
    <property type="entry name" value="WH_DNA-bd_sf"/>
</dbReference>
<evidence type="ECO:0000256" key="1">
    <source>
        <dbReference type="ARBA" id="ARBA00005384"/>
    </source>
</evidence>
<dbReference type="InterPro" id="IPR015424">
    <property type="entry name" value="PyrdxlP-dep_Trfase"/>
</dbReference>
<dbReference type="PANTHER" id="PTHR46577:SF1">
    <property type="entry name" value="HTH-TYPE TRANSCRIPTIONAL REGULATORY PROTEIN GABR"/>
    <property type="match status" value="1"/>
</dbReference>
<dbReference type="AlphaFoldDB" id="A0AAE3ZCC0"/>
<evidence type="ECO:0000256" key="4">
    <source>
        <dbReference type="ARBA" id="ARBA00023125"/>
    </source>
</evidence>
<dbReference type="InterPro" id="IPR015421">
    <property type="entry name" value="PyrdxlP-dep_Trfase_major"/>
</dbReference>
<dbReference type="Gene3D" id="1.10.10.10">
    <property type="entry name" value="Winged helix-like DNA-binding domain superfamily/Winged helix DNA-binding domain"/>
    <property type="match status" value="1"/>
</dbReference>
<dbReference type="Gene3D" id="3.90.1150.10">
    <property type="entry name" value="Aspartate Aminotransferase, domain 1"/>
    <property type="match status" value="1"/>
</dbReference>
<name>A0AAE3ZCC0_9ACTN</name>
<dbReference type="GO" id="GO:0030170">
    <property type="term" value="F:pyridoxal phosphate binding"/>
    <property type="evidence" value="ECO:0007669"/>
    <property type="project" value="InterPro"/>
</dbReference>
<evidence type="ECO:0000256" key="2">
    <source>
        <dbReference type="ARBA" id="ARBA00022898"/>
    </source>
</evidence>
<keyword evidence="5" id="KW-0804">Transcription</keyword>
<keyword evidence="4 7" id="KW-0238">DNA-binding</keyword>
<dbReference type="SMART" id="SM00345">
    <property type="entry name" value="HTH_GNTR"/>
    <property type="match status" value="1"/>
</dbReference>
<comment type="caution">
    <text evidence="7">The sequence shown here is derived from an EMBL/GenBank/DDBJ whole genome shotgun (WGS) entry which is preliminary data.</text>
</comment>
<dbReference type="CDD" id="cd07377">
    <property type="entry name" value="WHTH_GntR"/>
    <property type="match status" value="1"/>
</dbReference>
<dbReference type="EMBL" id="JAVDXW010000001">
    <property type="protein sequence ID" value="MDR7302313.1"/>
    <property type="molecule type" value="Genomic_DNA"/>
</dbReference>
<reference evidence="7" key="1">
    <citation type="submission" date="2023-07" db="EMBL/GenBank/DDBJ databases">
        <title>Sequencing the genomes of 1000 actinobacteria strains.</title>
        <authorList>
            <person name="Klenk H.-P."/>
        </authorList>
    </citation>
    <scope>NUCLEOTIDE SEQUENCE</scope>
    <source>
        <strain evidence="7">DSM 45977</strain>
    </source>
</reference>